<dbReference type="InterPro" id="IPR000387">
    <property type="entry name" value="Tyr_Pase_dom"/>
</dbReference>
<feature type="non-terminal residue" evidence="8">
    <location>
        <position position="399"/>
    </location>
</feature>
<dbReference type="GO" id="GO:0005737">
    <property type="term" value="C:cytoplasm"/>
    <property type="evidence" value="ECO:0007669"/>
    <property type="project" value="TreeGrafter"/>
</dbReference>
<name>A0A7K6YTD8_ALCTO</name>
<dbReference type="SUPFAM" id="SSF52799">
    <property type="entry name" value="(Phosphotyrosine protein) phosphatases II"/>
    <property type="match status" value="1"/>
</dbReference>
<evidence type="ECO:0000256" key="2">
    <source>
        <dbReference type="ARBA" id="ARBA00013064"/>
    </source>
</evidence>
<dbReference type="PROSITE" id="PS50056">
    <property type="entry name" value="TYR_PHOSPHATASE_2"/>
    <property type="match status" value="1"/>
</dbReference>
<gene>
    <name evidence="8" type="primary">Dusp5</name>
    <name evidence="8" type="ORF">ALCTOR_R00179</name>
</gene>
<evidence type="ECO:0000256" key="3">
    <source>
        <dbReference type="ARBA" id="ARBA00022801"/>
    </source>
</evidence>
<dbReference type="SMART" id="SM00404">
    <property type="entry name" value="PTPc_motif"/>
    <property type="match status" value="1"/>
</dbReference>
<dbReference type="PIRSF" id="PIRSF000939">
    <property type="entry name" value="MAPK_Ptase"/>
    <property type="match status" value="1"/>
</dbReference>
<dbReference type="GO" id="GO:0004725">
    <property type="term" value="F:protein tyrosine phosphatase activity"/>
    <property type="evidence" value="ECO:0007669"/>
    <property type="project" value="UniProtKB-EC"/>
</dbReference>
<dbReference type="Gene3D" id="3.90.190.10">
    <property type="entry name" value="Protein tyrosine phosphatase superfamily"/>
    <property type="match status" value="1"/>
</dbReference>
<organism evidence="8 9">
    <name type="scientific">Alca torda</name>
    <name type="common">Razorbill</name>
    <dbReference type="NCBI Taxonomy" id="28689"/>
    <lineage>
        <taxon>Eukaryota</taxon>
        <taxon>Metazoa</taxon>
        <taxon>Chordata</taxon>
        <taxon>Craniata</taxon>
        <taxon>Vertebrata</taxon>
        <taxon>Euteleostomi</taxon>
        <taxon>Archelosauria</taxon>
        <taxon>Archosauria</taxon>
        <taxon>Dinosauria</taxon>
        <taxon>Saurischia</taxon>
        <taxon>Theropoda</taxon>
        <taxon>Coelurosauria</taxon>
        <taxon>Aves</taxon>
        <taxon>Neognathae</taxon>
        <taxon>Neoaves</taxon>
        <taxon>Charadriiformes</taxon>
        <taxon>Alcidae</taxon>
        <taxon>Alca</taxon>
    </lineage>
</organism>
<dbReference type="AlphaFoldDB" id="A0A7K6YTD8"/>
<dbReference type="InterPro" id="IPR036873">
    <property type="entry name" value="Rhodanese-like_dom_sf"/>
</dbReference>
<feature type="domain" description="Tyrosine specific protein phosphatases" evidence="7">
    <location>
        <begin position="257"/>
        <end position="314"/>
    </location>
</feature>
<keyword evidence="4" id="KW-0904">Protein phosphatase</keyword>
<dbReference type="PRINTS" id="PR01764">
    <property type="entry name" value="MAPKPHPHTASE"/>
</dbReference>
<dbReference type="Gene3D" id="3.40.250.10">
    <property type="entry name" value="Rhodanese-like domain"/>
    <property type="match status" value="1"/>
</dbReference>
<dbReference type="PANTHER" id="PTHR10159:SF40">
    <property type="entry name" value="DUAL SPECIFICITY PROTEIN PHOSPHATASE 5"/>
    <property type="match status" value="1"/>
</dbReference>
<evidence type="ECO:0000259" key="7">
    <source>
        <dbReference type="PROSITE" id="PS50056"/>
    </source>
</evidence>
<evidence type="ECO:0000256" key="1">
    <source>
        <dbReference type="ARBA" id="ARBA00008601"/>
    </source>
</evidence>
<dbReference type="PANTHER" id="PTHR10159">
    <property type="entry name" value="DUAL SPECIFICITY PROTEIN PHOSPHATASE"/>
    <property type="match status" value="1"/>
</dbReference>
<evidence type="ECO:0000313" key="9">
    <source>
        <dbReference type="Proteomes" id="UP000536033"/>
    </source>
</evidence>
<comment type="similarity">
    <text evidence="1">Belongs to the protein-tyrosine phosphatase family. Non-receptor class dual specificity subfamily.</text>
</comment>
<keyword evidence="3" id="KW-0378">Hydrolase</keyword>
<dbReference type="SMART" id="SM00195">
    <property type="entry name" value="DSPc"/>
    <property type="match status" value="1"/>
</dbReference>
<dbReference type="GO" id="GO:0005634">
    <property type="term" value="C:nucleus"/>
    <property type="evidence" value="ECO:0007669"/>
    <property type="project" value="TreeGrafter"/>
</dbReference>
<evidence type="ECO:0000256" key="5">
    <source>
        <dbReference type="PIRSR" id="PIRSR000939-1"/>
    </source>
</evidence>
<reference evidence="8 9" key="1">
    <citation type="submission" date="2019-09" db="EMBL/GenBank/DDBJ databases">
        <title>Bird 10,000 Genomes (B10K) Project - Family phase.</title>
        <authorList>
            <person name="Zhang G."/>
        </authorList>
    </citation>
    <scope>NUCLEOTIDE SEQUENCE [LARGE SCALE GENOMIC DNA]</scope>
    <source>
        <strain evidence="8">OUT-0003</strain>
        <tissue evidence="8">Muscle</tissue>
    </source>
</reference>
<accession>A0A7K6YTD8</accession>
<dbReference type="EMBL" id="VZSD01009901">
    <property type="protein sequence ID" value="NWX74813.1"/>
    <property type="molecule type" value="Genomic_DNA"/>
</dbReference>
<dbReference type="EC" id="3.1.3.48" evidence="2"/>
<dbReference type="InterPro" id="IPR029021">
    <property type="entry name" value="Prot-tyrosine_phosphatase-like"/>
</dbReference>
<dbReference type="GO" id="GO:0043409">
    <property type="term" value="P:negative regulation of MAPK cascade"/>
    <property type="evidence" value="ECO:0007669"/>
    <property type="project" value="TreeGrafter"/>
</dbReference>
<dbReference type="Proteomes" id="UP000536033">
    <property type="component" value="Unassembled WGS sequence"/>
</dbReference>
<dbReference type="InterPro" id="IPR008343">
    <property type="entry name" value="MKP"/>
</dbReference>
<dbReference type="PROSITE" id="PS00383">
    <property type="entry name" value="TYR_PHOSPHATASE_1"/>
    <property type="match status" value="1"/>
</dbReference>
<dbReference type="CDD" id="cd14639">
    <property type="entry name" value="DSP_DUSP5"/>
    <property type="match status" value="1"/>
</dbReference>
<proteinExistence type="inferred from homology"/>
<dbReference type="FunFam" id="3.90.190.10:FF:000057">
    <property type="entry name" value="Dual specificity phosphatase 5"/>
    <property type="match status" value="1"/>
</dbReference>
<protein>
    <recommendedName>
        <fullName evidence="2">protein-tyrosine-phosphatase</fullName>
        <ecNumber evidence="2">3.1.3.48</ecNumber>
    </recommendedName>
</protein>
<evidence type="ECO:0000256" key="4">
    <source>
        <dbReference type="ARBA" id="ARBA00022912"/>
    </source>
</evidence>
<dbReference type="InterPro" id="IPR000340">
    <property type="entry name" value="Dual-sp_phosphatase_cat-dom"/>
</dbReference>
<dbReference type="GO" id="GO:0017017">
    <property type="term" value="F:MAP kinase tyrosine/serine/threonine phosphatase activity"/>
    <property type="evidence" value="ECO:0007669"/>
    <property type="project" value="InterPro"/>
</dbReference>
<dbReference type="InterPro" id="IPR003595">
    <property type="entry name" value="Tyr_Pase_cat"/>
</dbReference>
<dbReference type="SUPFAM" id="SSF52821">
    <property type="entry name" value="Rhodanese/Cell cycle control phosphatase"/>
    <property type="match status" value="1"/>
</dbReference>
<dbReference type="PROSITE" id="PS50054">
    <property type="entry name" value="TYR_PHOSPHATASE_DUAL"/>
    <property type="match status" value="1"/>
</dbReference>
<evidence type="ECO:0000259" key="6">
    <source>
        <dbReference type="PROSITE" id="PS50054"/>
    </source>
</evidence>
<dbReference type="GO" id="GO:0001706">
    <property type="term" value="P:endoderm formation"/>
    <property type="evidence" value="ECO:0007669"/>
    <property type="project" value="TreeGrafter"/>
</dbReference>
<feature type="non-terminal residue" evidence="8">
    <location>
        <position position="1"/>
    </location>
</feature>
<feature type="domain" description="Tyrosine-protein phosphatase" evidence="6">
    <location>
        <begin position="195"/>
        <end position="336"/>
    </location>
</feature>
<dbReference type="InterPro" id="IPR020422">
    <property type="entry name" value="TYR_PHOSPHATASE_DUAL_dom"/>
</dbReference>
<feature type="active site" description="Phosphocysteine intermediate" evidence="5">
    <location>
        <position position="280"/>
    </location>
</feature>
<sequence length="399" mass="44407">AAGMKVTSLDCRQLRKLLRKEPSRCLVLDCRPYLSYSASCLRGSLNVNLNSVVMRRARGGAVPLHFVVPDAAARARLLLGTSLLKKPHFPRGALSLINPPVPIAVWHYPTALPVPEHHFSSTLIKPVLGSTNFHVFFFFFFFPSLGGYETFNSQYPECCVDGKLISPERTEAERNLASHCEKQSVNHKPAYDQGGPVEILPFLYLGSAYHASKCEFLANLHITALLNVSRKSSESFKDQYCYKWIPVEDSHTADISSHFQEAIDFIDYVRRTGGKILVHCEAGISRSPTICMAYLMKTNKLRLDEAFDYIKQRRSLISPNFGFMGQLLQYESEILSSTPSPPVASCKREAASFFAEELTLGKNFEGSCFAFPTSVLSSVPIHSPVHQLKLSPMTASSSC</sequence>
<dbReference type="InterPro" id="IPR016130">
    <property type="entry name" value="Tyr_Pase_AS"/>
</dbReference>
<dbReference type="CDD" id="cd01446">
    <property type="entry name" value="DSP_MapKP"/>
    <property type="match status" value="1"/>
</dbReference>
<dbReference type="Pfam" id="PF00782">
    <property type="entry name" value="DSPc"/>
    <property type="match status" value="1"/>
</dbReference>
<keyword evidence="9" id="KW-1185">Reference proteome</keyword>
<evidence type="ECO:0000313" key="8">
    <source>
        <dbReference type="EMBL" id="NWX74813.1"/>
    </source>
</evidence>
<comment type="caution">
    <text evidence="8">The sequence shown here is derived from an EMBL/GenBank/DDBJ whole genome shotgun (WGS) entry which is preliminary data.</text>
</comment>